<organism evidence="1 2">
    <name type="scientific">Eretmocerus hayati</name>
    <dbReference type="NCBI Taxonomy" id="131215"/>
    <lineage>
        <taxon>Eukaryota</taxon>
        <taxon>Metazoa</taxon>
        <taxon>Ecdysozoa</taxon>
        <taxon>Arthropoda</taxon>
        <taxon>Hexapoda</taxon>
        <taxon>Insecta</taxon>
        <taxon>Pterygota</taxon>
        <taxon>Neoptera</taxon>
        <taxon>Endopterygota</taxon>
        <taxon>Hymenoptera</taxon>
        <taxon>Apocrita</taxon>
        <taxon>Proctotrupomorpha</taxon>
        <taxon>Chalcidoidea</taxon>
        <taxon>Aphelinidae</taxon>
        <taxon>Aphelininae</taxon>
        <taxon>Eretmocerus</taxon>
    </lineage>
</organism>
<proteinExistence type="predicted"/>
<protein>
    <submittedName>
        <fullName evidence="1">Uncharacterized protein</fullName>
    </submittedName>
</protein>
<name>A0ACC2NL82_9HYME</name>
<comment type="caution">
    <text evidence="1">The sequence shown here is derived from an EMBL/GenBank/DDBJ whole genome shotgun (WGS) entry which is preliminary data.</text>
</comment>
<accession>A0ACC2NL82</accession>
<evidence type="ECO:0000313" key="1">
    <source>
        <dbReference type="EMBL" id="KAJ8671963.1"/>
    </source>
</evidence>
<reference evidence="1" key="1">
    <citation type="submission" date="2023-04" db="EMBL/GenBank/DDBJ databases">
        <title>A chromosome-level genome assembly of the parasitoid wasp Eretmocerus hayati.</title>
        <authorList>
            <person name="Zhong Y."/>
            <person name="Liu S."/>
            <person name="Liu Y."/>
        </authorList>
    </citation>
    <scope>NUCLEOTIDE SEQUENCE</scope>
    <source>
        <strain evidence="1">ZJU_SS_LIU_2023</strain>
    </source>
</reference>
<dbReference type="EMBL" id="CM056743">
    <property type="protein sequence ID" value="KAJ8671963.1"/>
    <property type="molecule type" value="Genomic_DNA"/>
</dbReference>
<dbReference type="Proteomes" id="UP001239111">
    <property type="component" value="Chromosome 3"/>
</dbReference>
<gene>
    <name evidence="1" type="ORF">QAD02_003222</name>
</gene>
<evidence type="ECO:0000313" key="2">
    <source>
        <dbReference type="Proteomes" id="UP001239111"/>
    </source>
</evidence>
<sequence length="123" mass="13916">MNEYQIDSIILHHGLTILQGHYSNLLREGNPWTTVSDIKIVKDSKFVVNGTPFTVSLEKTRGIPFANGKRTVLNSYQNSNRIVTMPRENILGKSTVIAGFNYCGKRSKNTETVLQYAIHDEFN</sequence>
<keyword evidence="2" id="KW-1185">Reference proteome</keyword>